<dbReference type="Gene3D" id="3.40.30.10">
    <property type="entry name" value="Glutaredoxin"/>
    <property type="match status" value="1"/>
</dbReference>
<evidence type="ECO:0000313" key="2">
    <source>
        <dbReference type="Proteomes" id="UP000036756"/>
    </source>
</evidence>
<evidence type="ECO:0000313" key="1">
    <source>
        <dbReference type="EMBL" id="KMT21901.1"/>
    </source>
</evidence>
<protein>
    <submittedName>
        <fullName evidence="1">Bacterocin transport accessory protein</fullName>
    </submittedName>
</protein>
<dbReference type="RefSeq" id="WP_048570548.1">
    <property type="nucleotide sequence ID" value="NZ_LFVU01000026.1"/>
</dbReference>
<dbReference type="STRING" id="1121307.CLCY_3c01720"/>
<dbReference type="EMBL" id="LFVU01000026">
    <property type="protein sequence ID" value="KMT21901.1"/>
    <property type="molecule type" value="Genomic_DNA"/>
</dbReference>
<gene>
    <name evidence="1" type="ORF">CLCY_3c01720</name>
</gene>
<dbReference type="InterPro" id="IPR036249">
    <property type="entry name" value="Thioredoxin-like_sf"/>
</dbReference>
<organism evidence="1 2">
    <name type="scientific">Clostridium cylindrosporum DSM 605</name>
    <dbReference type="NCBI Taxonomy" id="1121307"/>
    <lineage>
        <taxon>Bacteria</taxon>
        <taxon>Bacillati</taxon>
        <taxon>Bacillota</taxon>
        <taxon>Clostridia</taxon>
        <taxon>Eubacteriales</taxon>
        <taxon>Clostridiaceae</taxon>
        <taxon>Clostridium</taxon>
    </lineage>
</organism>
<name>A0A0J8G2E0_CLOCY</name>
<reference evidence="1 2" key="1">
    <citation type="submission" date="2015-06" db="EMBL/GenBank/DDBJ databases">
        <title>Draft genome sequence of the purine-degrading Clostridium cylindrosporum HC-1 (DSM 605).</title>
        <authorList>
            <person name="Poehlein A."/>
            <person name="Schiel-Bengelsdorf B."/>
            <person name="Bengelsdorf F."/>
            <person name="Daniel R."/>
            <person name="Duerre P."/>
        </authorList>
    </citation>
    <scope>NUCLEOTIDE SEQUENCE [LARGE SCALE GENOMIC DNA]</scope>
    <source>
        <strain evidence="1 2">DSM 605</strain>
    </source>
</reference>
<comment type="caution">
    <text evidence="1">The sequence shown here is derived from an EMBL/GenBank/DDBJ whole genome shotgun (WGS) entry which is preliminary data.</text>
</comment>
<proteinExistence type="predicted"/>
<dbReference type="OrthoDB" id="9792987at2"/>
<dbReference type="PATRIC" id="fig|1121307.3.peg.1526"/>
<dbReference type="InterPro" id="IPR046698">
    <property type="entry name" value="PedC-like"/>
</dbReference>
<dbReference type="Proteomes" id="UP000036756">
    <property type="component" value="Unassembled WGS sequence"/>
</dbReference>
<dbReference type="AlphaFoldDB" id="A0A0J8G2E0"/>
<sequence length="116" mass="13244">MFENDRYEEDVKLFEKVTSTQADELLSNEDLAVAYIGRGTCPFCRKFVNKLSGLANKINTTIYYVDTDNFSDNGISSLREKYNIVTVPGFIVSKNRKIEVRCDSSIPEDEILDMVK</sequence>
<dbReference type="Pfam" id="PF20207">
    <property type="entry name" value="DUF6568"/>
    <property type="match status" value="1"/>
</dbReference>
<keyword evidence="2" id="KW-1185">Reference proteome</keyword>
<dbReference type="CDD" id="cd02947">
    <property type="entry name" value="TRX_family"/>
    <property type="match status" value="1"/>
</dbReference>
<accession>A0A0J8G2E0</accession>
<dbReference type="SUPFAM" id="SSF52833">
    <property type="entry name" value="Thioredoxin-like"/>
    <property type="match status" value="1"/>
</dbReference>